<dbReference type="Proteomes" id="UP000092445">
    <property type="component" value="Unassembled WGS sequence"/>
</dbReference>
<protein>
    <recommendedName>
        <fullName evidence="1">Pop1 N-terminal domain-containing protein</fullName>
    </recommendedName>
</protein>
<evidence type="ECO:0000259" key="1">
    <source>
        <dbReference type="Pfam" id="PF06978"/>
    </source>
</evidence>
<evidence type="ECO:0000313" key="3">
    <source>
        <dbReference type="Proteomes" id="UP000092445"/>
    </source>
</evidence>
<reference evidence="2" key="2">
    <citation type="submission" date="2020-05" db="UniProtKB">
        <authorList>
            <consortium name="EnsemblMetazoa"/>
        </authorList>
    </citation>
    <scope>IDENTIFICATION</scope>
    <source>
        <strain evidence="2">IAEA</strain>
    </source>
</reference>
<dbReference type="Pfam" id="PF06978">
    <property type="entry name" value="POP1_N"/>
    <property type="match status" value="1"/>
</dbReference>
<dbReference type="InterPro" id="IPR039182">
    <property type="entry name" value="Pop1"/>
</dbReference>
<dbReference type="STRING" id="7398.A0A1A9ZGM1"/>
<dbReference type="InterPro" id="IPR009723">
    <property type="entry name" value="Pop1_N"/>
</dbReference>
<dbReference type="PANTHER" id="PTHR22731">
    <property type="entry name" value="RIBONUCLEASES P/MRP PROTEIN SUBUNIT POP1"/>
    <property type="match status" value="1"/>
</dbReference>
<reference evidence="3" key="1">
    <citation type="submission" date="2014-03" db="EMBL/GenBank/DDBJ databases">
        <authorList>
            <person name="Aksoy S."/>
            <person name="Warren W."/>
            <person name="Wilson R.K."/>
        </authorList>
    </citation>
    <scope>NUCLEOTIDE SEQUENCE [LARGE SCALE GENOMIC DNA]</scope>
    <source>
        <strain evidence="3">IAEA</strain>
    </source>
</reference>
<dbReference type="GO" id="GO:0000172">
    <property type="term" value="C:ribonuclease MRP complex"/>
    <property type="evidence" value="ECO:0007669"/>
    <property type="project" value="InterPro"/>
</dbReference>
<dbReference type="GO" id="GO:0001682">
    <property type="term" value="P:tRNA 5'-leader removal"/>
    <property type="evidence" value="ECO:0007669"/>
    <property type="project" value="InterPro"/>
</dbReference>
<name>A0A1A9ZGM1_GLOPL</name>
<dbReference type="GO" id="GO:0005655">
    <property type="term" value="C:nucleolar ribonuclease P complex"/>
    <property type="evidence" value="ECO:0007669"/>
    <property type="project" value="InterPro"/>
</dbReference>
<keyword evidence="3" id="KW-1185">Reference proteome</keyword>
<accession>A0A1A9ZGM1</accession>
<evidence type="ECO:0000313" key="2">
    <source>
        <dbReference type="EnsemblMetazoa" id="GPAI014016-PA"/>
    </source>
</evidence>
<dbReference type="AlphaFoldDB" id="A0A1A9ZGM1"/>
<dbReference type="PANTHER" id="PTHR22731:SF3">
    <property type="entry name" value="RIBONUCLEASES P_MRP PROTEIN SUBUNIT POP1"/>
    <property type="match status" value="1"/>
</dbReference>
<organism evidence="2 3">
    <name type="scientific">Glossina pallidipes</name>
    <name type="common">Tsetse fly</name>
    <dbReference type="NCBI Taxonomy" id="7398"/>
    <lineage>
        <taxon>Eukaryota</taxon>
        <taxon>Metazoa</taxon>
        <taxon>Ecdysozoa</taxon>
        <taxon>Arthropoda</taxon>
        <taxon>Hexapoda</taxon>
        <taxon>Insecta</taxon>
        <taxon>Pterygota</taxon>
        <taxon>Neoptera</taxon>
        <taxon>Endopterygota</taxon>
        <taxon>Diptera</taxon>
        <taxon>Brachycera</taxon>
        <taxon>Muscomorpha</taxon>
        <taxon>Hippoboscoidea</taxon>
        <taxon>Glossinidae</taxon>
        <taxon>Glossina</taxon>
    </lineage>
</organism>
<dbReference type="VEuPathDB" id="VectorBase:GPAI014016"/>
<sequence>MAEEEADIFFAYCKQVMLAFVVFTFIDSEEEKGKPQQVKRPSHKYRKRPRNLLTDYWNRQRKPRLLETHIWGYRSPCASCDKTYRACYRASTEYCLLQDMSFYPCIEKSL</sequence>
<proteinExistence type="predicted"/>
<dbReference type="EnsemblMetazoa" id="GPAI014016-RA">
    <property type="protein sequence ID" value="GPAI014016-PA"/>
    <property type="gene ID" value="GPAI014016"/>
</dbReference>
<feature type="domain" description="Pop1 N-terminal" evidence="1">
    <location>
        <begin position="30"/>
        <end position="107"/>
    </location>
</feature>